<dbReference type="InterPro" id="IPR000683">
    <property type="entry name" value="Gfo/Idh/MocA-like_OxRdtase_N"/>
</dbReference>
<evidence type="ECO:0000313" key="2">
    <source>
        <dbReference type="EMBL" id="MCD2421701.1"/>
    </source>
</evidence>
<proteinExistence type="predicted"/>
<dbReference type="Gene3D" id="3.40.50.720">
    <property type="entry name" value="NAD(P)-binding Rossmann-like Domain"/>
    <property type="match status" value="1"/>
</dbReference>
<organism evidence="2 3">
    <name type="scientific">Niabella pedocola</name>
    <dbReference type="NCBI Taxonomy" id="1752077"/>
    <lineage>
        <taxon>Bacteria</taxon>
        <taxon>Pseudomonadati</taxon>
        <taxon>Bacteroidota</taxon>
        <taxon>Chitinophagia</taxon>
        <taxon>Chitinophagales</taxon>
        <taxon>Chitinophagaceae</taxon>
        <taxon>Niabella</taxon>
    </lineage>
</organism>
<reference evidence="2 3" key="1">
    <citation type="submission" date="2021-11" db="EMBL/GenBank/DDBJ databases">
        <title>Genomic of Niabella pedocola.</title>
        <authorList>
            <person name="Wu T."/>
        </authorList>
    </citation>
    <scope>NUCLEOTIDE SEQUENCE [LARGE SCALE GENOMIC DNA]</scope>
    <source>
        <strain evidence="2 3">JCM 31011</strain>
    </source>
</reference>
<evidence type="ECO:0000313" key="3">
    <source>
        <dbReference type="Proteomes" id="UP001199816"/>
    </source>
</evidence>
<evidence type="ECO:0000259" key="1">
    <source>
        <dbReference type="Pfam" id="PF01408"/>
    </source>
</evidence>
<dbReference type="SUPFAM" id="SSF51735">
    <property type="entry name" value="NAD(P)-binding Rossmann-fold domains"/>
    <property type="match status" value="1"/>
</dbReference>
<name>A0ABS8PPG1_9BACT</name>
<dbReference type="InterPro" id="IPR036291">
    <property type="entry name" value="NAD(P)-bd_dom_sf"/>
</dbReference>
<gene>
    <name evidence="2" type="ORF">LQ567_02940</name>
</gene>
<sequence length="345" mass="37356">MLNQPTMDRKQFLRLSALAGIGLSIRSSASATWNKPFAQGKRIGIIGLDTSHAVAFVKSLNGNNPDPAFMGYRVVAAYPRGSNDIPSSVDRIPGFTAEVQKYGVDITPSIAALLSKVDAVCLETNDGRLHLEQALPVLKAGKPLFIDKPITASLKDAVAIFKAAAQYKVPVFSSSSLRYITGMDAILNGSYGKVIGAQTYSPAPLEKTHPDLFWYGIHGVEMLFTAMGPGCRSVIRLHTPDADVVAGIWNDGRIGSFRGTRSGQSEYGGTIFTEKKTVTLGSFKGYDPLLKEIIRFFETGKAPVAANETLDILAFMEAADESKKRNGLPVTLESIYKKAHYKPDH</sequence>
<dbReference type="PROSITE" id="PS51318">
    <property type="entry name" value="TAT"/>
    <property type="match status" value="1"/>
</dbReference>
<dbReference type="Proteomes" id="UP001199816">
    <property type="component" value="Unassembled WGS sequence"/>
</dbReference>
<accession>A0ABS8PPG1</accession>
<dbReference type="InterPro" id="IPR006311">
    <property type="entry name" value="TAT_signal"/>
</dbReference>
<dbReference type="InterPro" id="IPR050463">
    <property type="entry name" value="Gfo/Idh/MocA_oxidrdct_glycsds"/>
</dbReference>
<keyword evidence="3" id="KW-1185">Reference proteome</keyword>
<dbReference type="RefSeq" id="WP_231002605.1">
    <property type="nucleotide sequence ID" value="NZ_JAJNEC010000003.1"/>
</dbReference>
<dbReference type="PANTHER" id="PTHR43818">
    <property type="entry name" value="BCDNA.GH03377"/>
    <property type="match status" value="1"/>
</dbReference>
<dbReference type="PANTHER" id="PTHR43818:SF9">
    <property type="entry name" value="HYPOTHETICAL OXIDOREDUCTASE"/>
    <property type="match status" value="1"/>
</dbReference>
<comment type="caution">
    <text evidence="2">The sequence shown here is derived from an EMBL/GenBank/DDBJ whole genome shotgun (WGS) entry which is preliminary data.</text>
</comment>
<protein>
    <submittedName>
        <fullName evidence="2">Gfo/Idh/MocA family oxidoreductase</fullName>
    </submittedName>
</protein>
<dbReference type="EMBL" id="JAJNEC010000003">
    <property type="protein sequence ID" value="MCD2421701.1"/>
    <property type="molecule type" value="Genomic_DNA"/>
</dbReference>
<feature type="domain" description="Gfo/Idh/MocA-like oxidoreductase N-terminal" evidence="1">
    <location>
        <begin position="42"/>
        <end position="172"/>
    </location>
</feature>
<dbReference type="Pfam" id="PF01408">
    <property type="entry name" value="GFO_IDH_MocA"/>
    <property type="match status" value="1"/>
</dbReference>